<dbReference type="PANTHER" id="PTHR44757:SF2">
    <property type="entry name" value="BIOFILM ARCHITECTURE MAINTENANCE PROTEIN MBAA"/>
    <property type="match status" value="1"/>
</dbReference>
<dbReference type="Gene3D" id="3.30.450.20">
    <property type="entry name" value="PAS domain"/>
    <property type="match status" value="2"/>
</dbReference>
<dbReference type="EMBL" id="JAHCVK010000001">
    <property type="protein sequence ID" value="MBT0651731.1"/>
    <property type="molecule type" value="Genomic_DNA"/>
</dbReference>
<protein>
    <submittedName>
        <fullName evidence="3">PAS domain-containing protein</fullName>
    </submittedName>
</protein>
<dbReference type="PROSITE" id="PS50113">
    <property type="entry name" value="PAC"/>
    <property type="match status" value="1"/>
</dbReference>
<name>A0ABS5S8N0_9BACT</name>
<dbReference type="CDD" id="cd00130">
    <property type="entry name" value="PAS"/>
    <property type="match status" value="1"/>
</dbReference>
<dbReference type="InterPro" id="IPR000700">
    <property type="entry name" value="PAS-assoc_C"/>
</dbReference>
<dbReference type="SMART" id="SM00091">
    <property type="entry name" value="PAS"/>
    <property type="match status" value="2"/>
</dbReference>
<dbReference type="SUPFAM" id="SSF55785">
    <property type="entry name" value="PYP-like sensor domain (PAS domain)"/>
    <property type="match status" value="2"/>
</dbReference>
<dbReference type="RefSeq" id="WP_214173729.1">
    <property type="nucleotide sequence ID" value="NZ_JAHCVK010000001.1"/>
</dbReference>
<dbReference type="PANTHER" id="PTHR44757">
    <property type="entry name" value="DIGUANYLATE CYCLASE DGCP"/>
    <property type="match status" value="1"/>
</dbReference>
<evidence type="ECO:0000313" key="4">
    <source>
        <dbReference type="Proteomes" id="UP000756860"/>
    </source>
</evidence>
<evidence type="ECO:0000259" key="1">
    <source>
        <dbReference type="PROSITE" id="PS50112"/>
    </source>
</evidence>
<feature type="domain" description="PAC" evidence="2">
    <location>
        <begin position="164"/>
        <end position="218"/>
    </location>
</feature>
<proteinExistence type="predicted"/>
<organism evidence="3 4">
    <name type="scientific">Geomobilimonas luticola</name>
    <dbReference type="NCBI Taxonomy" id="1114878"/>
    <lineage>
        <taxon>Bacteria</taxon>
        <taxon>Pseudomonadati</taxon>
        <taxon>Thermodesulfobacteriota</taxon>
        <taxon>Desulfuromonadia</taxon>
        <taxon>Geobacterales</taxon>
        <taxon>Geobacteraceae</taxon>
        <taxon>Geomobilimonas</taxon>
    </lineage>
</organism>
<dbReference type="InterPro" id="IPR052155">
    <property type="entry name" value="Biofilm_reg_signaling"/>
</dbReference>
<dbReference type="Proteomes" id="UP000756860">
    <property type="component" value="Unassembled WGS sequence"/>
</dbReference>
<evidence type="ECO:0000259" key="2">
    <source>
        <dbReference type="PROSITE" id="PS50113"/>
    </source>
</evidence>
<comment type="caution">
    <text evidence="3">The sequence shown here is derived from an EMBL/GenBank/DDBJ whole genome shotgun (WGS) entry which is preliminary data.</text>
</comment>
<dbReference type="InterPro" id="IPR035965">
    <property type="entry name" value="PAS-like_dom_sf"/>
</dbReference>
<reference evidence="3 4" key="1">
    <citation type="submission" date="2021-05" db="EMBL/GenBank/DDBJ databases">
        <title>The draft genome of Geobacter luticola JCM 17780.</title>
        <authorList>
            <person name="Xu Z."/>
            <person name="Masuda Y."/>
            <person name="Itoh H."/>
            <person name="Senoo K."/>
        </authorList>
    </citation>
    <scope>NUCLEOTIDE SEQUENCE [LARGE SCALE GENOMIC DNA]</scope>
    <source>
        <strain evidence="3 4">JCM 17780</strain>
    </source>
</reference>
<gene>
    <name evidence="3" type="ORF">KI810_01560</name>
</gene>
<dbReference type="Pfam" id="PF08448">
    <property type="entry name" value="PAS_4"/>
    <property type="match status" value="1"/>
</dbReference>
<dbReference type="PROSITE" id="PS50112">
    <property type="entry name" value="PAS"/>
    <property type="match status" value="1"/>
</dbReference>
<dbReference type="NCBIfam" id="TIGR00229">
    <property type="entry name" value="sensory_box"/>
    <property type="match status" value="1"/>
</dbReference>
<feature type="domain" description="PAS" evidence="1">
    <location>
        <begin position="219"/>
        <end position="289"/>
    </location>
</feature>
<dbReference type="InterPro" id="IPR000014">
    <property type="entry name" value="PAS"/>
</dbReference>
<accession>A0ABS5S8N0</accession>
<evidence type="ECO:0000313" key="3">
    <source>
        <dbReference type="EMBL" id="MBT0651731.1"/>
    </source>
</evidence>
<sequence>MKLGEKLRDVVENLSGANESRRLVAENELLRERERQAHTYVRSKVNQLLRVMGTLPLRAEELDDKTLLDLDPIGIIADAFDQVLEHLNDTNDKLKLANDEIQAILTAANVGILVVDAEMKVQAFNPKLREMFLPAGMDVLGSTCSKVLCGQEIPPPDCTFAKIMACKIGLQRQEWALKGRNYDVAAAPIKNKFGEITHVVLVYNEVTDRKRMMESLQESEEMFRTLLDNSRDMVQGVTPDGMFLYVNRAWRQALGYGEDEIDRLSIHDIIHPDCREHCLGFFNTLMATGRGGEIDAVFVARDGTRLPVRGKISCSLKDGKPLVTCGIFHPAGETGKCME</sequence>
<dbReference type="InterPro" id="IPR013767">
    <property type="entry name" value="PAS_fold"/>
</dbReference>
<keyword evidence="4" id="KW-1185">Reference proteome</keyword>
<dbReference type="InterPro" id="IPR013656">
    <property type="entry name" value="PAS_4"/>
</dbReference>
<dbReference type="Pfam" id="PF00989">
    <property type="entry name" value="PAS"/>
    <property type="match status" value="1"/>
</dbReference>